<feature type="compositionally biased region" description="Polar residues" evidence="8">
    <location>
        <begin position="1"/>
        <end position="10"/>
    </location>
</feature>
<dbReference type="GO" id="GO:0005524">
    <property type="term" value="F:ATP binding"/>
    <property type="evidence" value="ECO:0007669"/>
    <property type="project" value="UniProtKB-KW"/>
</dbReference>
<dbReference type="SUPFAM" id="SSF52540">
    <property type="entry name" value="P-loop containing nucleoside triphosphate hydrolases"/>
    <property type="match status" value="1"/>
</dbReference>
<evidence type="ECO:0000256" key="3">
    <source>
        <dbReference type="ARBA" id="ARBA00022692"/>
    </source>
</evidence>
<comment type="subcellular location">
    <subcellularLocation>
        <location evidence="1">Membrane</location>
        <topology evidence="1">Multi-pass membrane protein</topology>
    </subcellularLocation>
</comment>
<dbReference type="GO" id="GO:0016887">
    <property type="term" value="F:ATP hydrolysis activity"/>
    <property type="evidence" value="ECO:0007669"/>
    <property type="project" value="InterPro"/>
</dbReference>
<feature type="domain" description="ABC transporter" evidence="10">
    <location>
        <begin position="587"/>
        <end position="822"/>
    </location>
</feature>
<dbReference type="SMART" id="SM00382">
    <property type="entry name" value="AAA"/>
    <property type="match status" value="1"/>
</dbReference>
<keyword evidence="6 9" id="KW-1133">Transmembrane helix</keyword>
<feature type="transmembrane region" description="Helical" evidence="9">
    <location>
        <begin position="484"/>
        <end position="505"/>
    </location>
</feature>
<protein>
    <submittedName>
        <fullName evidence="11">Atp-binding cassette sub-family a (Abc1) member</fullName>
    </submittedName>
</protein>
<evidence type="ECO:0000259" key="10">
    <source>
        <dbReference type="PROSITE" id="PS50893"/>
    </source>
</evidence>
<evidence type="ECO:0000256" key="8">
    <source>
        <dbReference type="SAM" id="MobiDB-lite"/>
    </source>
</evidence>
<feature type="compositionally biased region" description="Polar residues" evidence="8">
    <location>
        <begin position="22"/>
        <end position="36"/>
    </location>
</feature>
<dbReference type="InterPro" id="IPR026082">
    <property type="entry name" value="ABCA"/>
</dbReference>
<dbReference type="AlphaFoldDB" id="A0AAV7ZEG4"/>
<evidence type="ECO:0000256" key="4">
    <source>
        <dbReference type="ARBA" id="ARBA00022741"/>
    </source>
</evidence>
<evidence type="ECO:0000256" key="7">
    <source>
        <dbReference type="ARBA" id="ARBA00023136"/>
    </source>
</evidence>
<feature type="transmembrane region" description="Helical" evidence="9">
    <location>
        <begin position="342"/>
        <end position="365"/>
    </location>
</feature>
<feature type="transmembrane region" description="Helical" evidence="9">
    <location>
        <begin position="80"/>
        <end position="99"/>
    </location>
</feature>
<dbReference type="InterPro" id="IPR056264">
    <property type="entry name" value="R2_ABCA1-4-like"/>
</dbReference>
<feature type="transmembrane region" description="Helical" evidence="9">
    <location>
        <begin position="302"/>
        <end position="321"/>
    </location>
</feature>
<keyword evidence="2" id="KW-0813">Transport</keyword>
<evidence type="ECO:0000256" key="9">
    <source>
        <dbReference type="SAM" id="Phobius"/>
    </source>
</evidence>
<dbReference type="InterPro" id="IPR003593">
    <property type="entry name" value="AAA+_ATPase"/>
</dbReference>
<dbReference type="PROSITE" id="PS50893">
    <property type="entry name" value="ABC_TRANSPORTER_2"/>
    <property type="match status" value="1"/>
</dbReference>
<dbReference type="Pfam" id="PF00005">
    <property type="entry name" value="ABC_tran"/>
    <property type="match status" value="1"/>
</dbReference>
<dbReference type="Pfam" id="PF23321">
    <property type="entry name" value="R1_ABCA1"/>
    <property type="match status" value="1"/>
</dbReference>
<feature type="compositionally biased region" description="Basic residues" evidence="8">
    <location>
        <begin position="41"/>
        <end position="50"/>
    </location>
</feature>
<dbReference type="FunFam" id="3.40.50.300:FF:000665">
    <property type="entry name" value="ABC transporter A family member 2"/>
    <property type="match status" value="1"/>
</dbReference>
<reference evidence="11" key="1">
    <citation type="submission" date="2022-08" db="EMBL/GenBank/DDBJ databases">
        <title>Novel sulphate-reducing endosymbionts in the free-living metamonad Anaeramoeba.</title>
        <authorList>
            <person name="Jerlstrom-Hultqvist J."/>
            <person name="Cepicka I."/>
            <person name="Gallot-Lavallee L."/>
            <person name="Salas-Leiva D."/>
            <person name="Curtis B.A."/>
            <person name="Zahonova K."/>
            <person name="Pipaliya S."/>
            <person name="Dacks J."/>
            <person name="Roger A.J."/>
        </authorList>
    </citation>
    <scope>NUCLEOTIDE SEQUENCE</scope>
    <source>
        <strain evidence="11">Busselton2</strain>
    </source>
</reference>
<evidence type="ECO:0000256" key="6">
    <source>
        <dbReference type="ARBA" id="ARBA00022989"/>
    </source>
</evidence>
<feature type="compositionally biased region" description="Basic and acidic residues" evidence="8">
    <location>
        <begin position="558"/>
        <end position="568"/>
    </location>
</feature>
<name>A0AAV7ZEG4_9EUKA</name>
<evidence type="ECO:0000313" key="11">
    <source>
        <dbReference type="EMBL" id="KAJ3440412.1"/>
    </source>
</evidence>
<dbReference type="InterPro" id="IPR027417">
    <property type="entry name" value="P-loop_NTPase"/>
</dbReference>
<dbReference type="Pfam" id="PF12698">
    <property type="entry name" value="ABC2_membrane_3"/>
    <property type="match status" value="1"/>
</dbReference>
<sequence length="908" mass="103679">MITSTSTSHFSSEDKEPEITLSDLTSVNDDYGSTSRENSDKKRKVPLKTRKTKPISTKDQFFALLKKNYRLQKRSKKTNVCIGFVALFVVFLIFAMQILTDKYLNSDREEIRDPKKYDFDLFPSRILPFAGSESSKFLGTYQPKLDKILTSFKYPMEAMTLLSSQLMIEKDQSGLDQVLYDTFDNNEQELVSGFYMNSWDLEDGKKVLDYKVYYNSSGSNSWLGFNRNKHDDLGQTLFLPSVVNLVNRASFSKVWDDSGLNGTIKSEYGYNLTGPDIRVGLKNFPVTAGKNQFDLVLFVQPFYYTFLLHFLLPVFMIIVVYEKENKLVDIMIMFGLKVKVYWSVNFIFNYGLYMILIFVFYVSGYALQFRFFLQNNFLAHFILFVLWGFSMVSFAFFLSTLFNKVRTASLIGYFLVIILALVSFLIWDNIIAGQGTASQVLCMLLPSFALYSGIKVLSDSSSISVQGFKFSNFALTVDGLGVQYLMLVACTVIYLVLGAYIYTILPSTGGKKSAFFFLTKKFWRDMRRKRKKAKRNQNQYYTDEDQEKSGVVSSEDSIELHEDPRGENIPEDVESERQRVIENNDPIRLINLKKIYKGQDGNPDKLAVNCLTLGIKLNECFGILGPNGAGKTTTVNILSGLFPLTSGQAKICGFDVTREMNEIHTLMSVCPQHDILWGDQSGEETLEFYARMHGFKNEKLDKRVKKTLEEVGLYDDRKKLIKEYSGGMKRRISVACALITNPQVIFLDEPTTGLDPASKRQVWDVIRKARKKKSIILTTHSMEEADSLCDRIGIMANGILRTIGESQELKTRFGKGFKFMVHCSLEDEERVKKFVMELFPNANEMNSLAGTSNYEVPTDEVVLSEVFQTLEEQKNDLGIIDWGISQTTLEEVFHEITKMAEGKEQFNI</sequence>
<keyword evidence="5 11" id="KW-0067">ATP-binding</keyword>
<dbReference type="InterPro" id="IPR013525">
    <property type="entry name" value="ABC2_TM"/>
</dbReference>
<keyword evidence="7 9" id="KW-0472">Membrane</keyword>
<dbReference type="PANTHER" id="PTHR19229:SF154">
    <property type="entry name" value="ABC TRANSPORTER A FAMILY MEMBER 3-RELATED"/>
    <property type="match status" value="1"/>
</dbReference>
<evidence type="ECO:0000256" key="1">
    <source>
        <dbReference type="ARBA" id="ARBA00004141"/>
    </source>
</evidence>
<comment type="caution">
    <text evidence="11">The sequence shown here is derived from an EMBL/GenBank/DDBJ whole genome shotgun (WGS) entry which is preliminary data.</text>
</comment>
<dbReference type="CDD" id="cd03263">
    <property type="entry name" value="ABC_subfamily_A"/>
    <property type="match status" value="1"/>
</dbReference>
<feature type="region of interest" description="Disordered" evidence="8">
    <location>
        <begin position="529"/>
        <end position="573"/>
    </location>
</feature>
<evidence type="ECO:0000313" key="12">
    <source>
        <dbReference type="Proteomes" id="UP001146793"/>
    </source>
</evidence>
<proteinExistence type="predicted"/>
<gene>
    <name evidence="11" type="ORF">M0812_14079</name>
</gene>
<dbReference type="GO" id="GO:0016020">
    <property type="term" value="C:membrane"/>
    <property type="evidence" value="ECO:0007669"/>
    <property type="project" value="UniProtKB-SubCell"/>
</dbReference>
<evidence type="ECO:0000256" key="2">
    <source>
        <dbReference type="ARBA" id="ARBA00022448"/>
    </source>
</evidence>
<feature type="transmembrane region" description="Helical" evidence="9">
    <location>
        <begin position="410"/>
        <end position="427"/>
    </location>
</feature>
<dbReference type="GO" id="GO:0005319">
    <property type="term" value="F:lipid transporter activity"/>
    <property type="evidence" value="ECO:0007669"/>
    <property type="project" value="TreeGrafter"/>
</dbReference>
<feature type="transmembrane region" description="Helical" evidence="9">
    <location>
        <begin position="377"/>
        <end position="398"/>
    </location>
</feature>
<keyword evidence="4" id="KW-0547">Nucleotide-binding</keyword>
<dbReference type="EMBL" id="JANTQA010000030">
    <property type="protein sequence ID" value="KAJ3440412.1"/>
    <property type="molecule type" value="Genomic_DNA"/>
</dbReference>
<dbReference type="Gene3D" id="3.40.50.300">
    <property type="entry name" value="P-loop containing nucleotide triphosphate hydrolases"/>
    <property type="match status" value="1"/>
</dbReference>
<dbReference type="PANTHER" id="PTHR19229">
    <property type="entry name" value="ATP-BINDING CASSETTE TRANSPORTER SUBFAMILY A ABCA"/>
    <property type="match status" value="1"/>
</dbReference>
<organism evidence="11 12">
    <name type="scientific">Anaeramoeba flamelloides</name>
    <dbReference type="NCBI Taxonomy" id="1746091"/>
    <lineage>
        <taxon>Eukaryota</taxon>
        <taxon>Metamonada</taxon>
        <taxon>Anaeramoebidae</taxon>
        <taxon>Anaeramoeba</taxon>
    </lineage>
</organism>
<dbReference type="GO" id="GO:0140359">
    <property type="term" value="F:ABC-type transporter activity"/>
    <property type="evidence" value="ECO:0007669"/>
    <property type="project" value="InterPro"/>
</dbReference>
<dbReference type="Proteomes" id="UP001146793">
    <property type="component" value="Unassembled WGS sequence"/>
</dbReference>
<keyword evidence="3 9" id="KW-0812">Transmembrane</keyword>
<feature type="region of interest" description="Disordered" evidence="8">
    <location>
        <begin position="1"/>
        <end position="50"/>
    </location>
</feature>
<accession>A0AAV7ZEG4</accession>
<dbReference type="InterPro" id="IPR003439">
    <property type="entry name" value="ABC_transporter-like_ATP-bd"/>
</dbReference>
<dbReference type="PROSITE" id="PS00211">
    <property type="entry name" value="ABC_TRANSPORTER_1"/>
    <property type="match status" value="1"/>
</dbReference>
<evidence type="ECO:0000256" key="5">
    <source>
        <dbReference type="ARBA" id="ARBA00022840"/>
    </source>
</evidence>
<dbReference type="InterPro" id="IPR017871">
    <property type="entry name" value="ABC_transporter-like_CS"/>
</dbReference>